<reference evidence="3 4" key="1">
    <citation type="submission" date="2019-07" db="EMBL/GenBank/DDBJ databases">
        <title>Novel species isolated from glacier.</title>
        <authorList>
            <person name="Liu Q."/>
            <person name="Xin Y.-H."/>
        </authorList>
    </citation>
    <scope>NUCLEOTIDE SEQUENCE [LARGE SCALE GENOMIC DNA]</scope>
    <source>
        <strain evidence="3 4">LB1R16</strain>
    </source>
</reference>
<feature type="domain" description="ABC-type transport auxiliary lipoprotein component" evidence="2">
    <location>
        <begin position="40"/>
        <end position="197"/>
    </location>
</feature>
<accession>A0A552UGB6</accession>
<feature type="signal peptide" evidence="1">
    <location>
        <begin position="1"/>
        <end position="19"/>
    </location>
</feature>
<name>A0A552UGB6_9SPHN</name>
<dbReference type="OrthoDB" id="7391077at2"/>
<comment type="caution">
    <text evidence="3">The sequence shown here is derived from an EMBL/GenBank/DDBJ whole genome shotgun (WGS) entry which is preliminary data.</text>
</comment>
<dbReference type="EMBL" id="VJWA01000001">
    <property type="protein sequence ID" value="TRW17264.1"/>
    <property type="molecule type" value="Genomic_DNA"/>
</dbReference>
<sequence length="202" mass="20874">MRRPSKMRLLIPLAALALSACGPLVQIGGNDKAPVALLTLRATATVGAPAADLSRSVSVVTPTVPGPLQTLRLPVITRDTELAYLTGATWAEQPNKLFARVLADTIAAGGVPVIDARQSNVGAARTLSGQLVEFSLDVRDAAAPAVVLRYDALLSGDGGKTLLVRRFDRRVPVSSQAPGDVAVALNSAANAVAGEVAAWLPR</sequence>
<organism evidence="3 4">
    <name type="scientific">Glacieibacterium frigidum</name>
    <dbReference type="NCBI Taxonomy" id="2593303"/>
    <lineage>
        <taxon>Bacteria</taxon>
        <taxon>Pseudomonadati</taxon>
        <taxon>Pseudomonadota</taxon>
        <taxon>Alphaproteobacteria</taxon>
        <taxon>Sphingomonadales</taxon>
        <taxon>Sphingosinicellaceae</taxon>
        <taxon>Glacieibacterium</taxon>
    </lineage>
</organism>
<dbReference type="AlphaFoldDB" id="A0A552UGB6"/>
<proteinExistence type="predicted"/>
<evidence type="ECO:0000313" key="3">
    <source>
        <dbReference type="EMBL" id="TRW17264.1"/>
    </source>
</evidence>
<evidence type="ECO:0000313" key="4">
    <source>
        <dbReference type="Proteomes" id="UP000317894"/>
    </source>
</evidence>
<evidence type="ECO:0000256" key="1">
    <source>
        <dbReference type="SAM" id="SignalP"/>
    </source>
</evidence>
<dbReference type="InterPro" id="IPR005586">
    <property type="entry name" value="ABC_trans_aux"/>
</dbReference>
<keyword evidence="1" id="KW-0732">Signal</keyword>
<dbReference type="Gene3D" id="3.40.50.10610">
    <property type="entry name" value="ABC-type transport auxiliary lipoprotein component"/>
    <property type="match status" value="1"/>
</dbReference>
<dbReference type="PROSITE" id="PS51257">
    <property type="entry name" value="PROKAR_LIPOPROTEIN"/>
    <property type="match status" value="1"/>
</dbReference>
<dbReference type="Proteomes" id="UP000317894">
    <property type="component" value="Unassembled WGS sequence"/>
</dbReference>
<keyword evidence="4" id="KW-1185">Reference proteome</keyword>
<feature type="chain" id="PRO_5021983214" evidence="1">
    <location>
        <begin position="20"/>
        <end position="202"/>
    </location>
</feature>
<gene>
    <name evidence="3" type="ORF">FMM06_03495</name>
</gene>
<dbReference type="Pfam" id="PF03886">
    <property type="entry name" value="ABC_trans_aux"/>
    <property type="match status" value="1"/>
</dbReference>
<evidence type="ECO:0000259" key="2">
    <source>
        <dbReference type="Pfam" id="PF03886"/>
    </source>
</evidence>
<dbReference type="SUPFAM" id="SSF159594">
    <property type="entry name" value="XCC0632-like"/>
    <property type="match status" value="1"/>
</dbReference>
<protein>
    <submittedName>
        <fullName evidence="3">ABC transporter</fullName>
    </submittedName>
</protein>